<proteinExistence type="predicted"/>
<dbReference type="InterPro" id="IPR007731">
    <property type="entry name" value="DUF669"/>
</dbReference>
<feature type="region of interest" description="Disordered" evidence="1">
    <location>
        <begin position="96"/>
        <end position="130"/>
    </location>
</feature>
<organism evidence="2">
    <name type="scientific">marine metagenome</name>
    <dbReference type="NCBI Taxonomy" id="408172"/>
    <lineage>
        <taxon>unclassified sequences</taxon>
        <taxon>metagenomes</taxon>
        <taxon>ecological metagenomes</taxon>
    </lineage>
</organism>
<accession>A0A382CBG8</accession>
<feature type="non-terminal residue" evidence="2">
    <location>
        <position position="1"/>
    </location>
</feature>
<sequence>VLPPGEYPVIVEDSEFRETKAGDGHYLFLQLSVIDGHGKNRKLFDRLNLDNPNAQAVEISKKQLASLCRAAGKQKITDSGELHDIPVTARVEIRKGSNGYEDSNDIKGYKKYHAPETASMDGTDKDDLPF</sequence>
<protein>
    <recommendedName>
        <fullName evidence="3">DUF669 domain-containing protein</fullName>
    </recommendedName>
</protein>
<reference evidence="2" key="1">
    <citation type="submission" date="2018-05" db="EMBL/GenBank/DDBJ databases">
        <authorList>
            <person name="Lanie J.A."/>
            <person name="Ng W.-L."/>
            <person name="Kazmierczak K.M."/>
            <person name="Andrzejewski T.M."/>
            <person name="Davidsen T.M."/>
            <person name="Wayne K.J."/>
            <person name="Tettelin H."/>
            <person name="Glass J.I."/>
            <person name="Rusch D."/>
            <person name="Podicherti R."/>
            <person name="Tsui H.-C.T."/>
            <person name="Winkler M.E."/>
        </authorList>
    </citation>
    <scope>NUCLEOTIDE SEQUENCE</scope>
</reference>
<dbReference type="EMBL" id="UINC01033398">
    <property type="protein sequence ID" value="SVB22623.1"/>
    <property type="molecule type" value="Genomic_DNA"/>
</dbReference>
<dbReference type="AlphaFoldDB" id="A0A382CBG8"/>
<evidence type="ECO:0008006" key="3">
    <source>
        <dbReference type="Google" id="ProtNLM"/>
    </source>
</evidence>
<dbReference type="Pfam" id="PF05037">
    <property type="entry name" value="DUF669"/>
    <property type="match status" value="1"/>
</dbReference>
<name>A0A382CBG8_9ZZZZ</name>
<gene>
    <name evidence="2" type="ORF">METZ01_LOCUS175477</name>
</gene>
<evidence type="ECO:0000313" key="2">
    <source>
        <dbReference type="EMBL" id="SVB22623.1"/>
    </source>
</evidence>
<evidence type="ECO:0000256" key="1">
    <source>
        <dbReference type="SAM" id="MobiDB-lite"/>
    </source>
</evidence>